<name>A0A0F8ZWK9_9ZZZZ</name>
<dbReference type="Pfam" id="PF01814">
    <property type="entry name" value="Hemerythrin"/>
    <property type="match status" value="1"/>
</dbReference>
<dbReference type="SUPFAM" id="SSF55785">
    <property type="entry name" value="PYP-like sensor domain (PAS domain)"/>
    <property type="match status" value="1"/>
</dbReference>
<dbReference type="GO" id="GO:0005886">
    <property type="term" value="C:plasma membrane"/>
    <property type="evidence" value="ECO:0007669"/>
    <property type="project" value="TreeGrafter"/>
</dbReference>
<dbReference type="PANTHER" id="PTHR39966">
    <property type="entry name" value="BLL2471 PROTEIN-RELATED"/>
    <property type="match status" value="1"/>
</dbReference>
<dbReference type="InterPro" id="IPR035965">
    <property type="entry name" value="PAS-like_dom_sf"/>
</dbReference>
<organism evidence="2">
    <name type="scientific">marine sediment metagenome</name>
    <dbReference type="NCBI Taxonomy" id="412755"/>
    <lineage>
        <taxon>unclassified sequences</taxon>
        <taxon>metagenomes</taxon>
        <taxon>ecological metagenomes</taxon>
    </lineage>
</organism>
<sequence>EQDRPEPPPGHPIHTFMKENRASEKIMSETSMLLGRIKQTPEQDIFKEYGRALEGLIKRLSEINTHYTRKENQLFPMLESHHFTGPSQVMWSIHDDVRAHLKKIREAFARKDFLQTEKSLKEVIQTIRDMIYKEEHILFPASLDMLTQKEWITVKEGEADIGFAWVVPDKGWPQEIIEEAEEGLPGKPVEVLKDVTGTLGLDTGQMTLDQINLMLTHLPVDLTFVDENDRVAYYSEGPERIFPRSPAIIGREVRNCHPPKSVHQVNKILDTFKSGARDTAEFWIELGGRFIYIRYFAVRDTDGYYRGTLEVSQDLTEIRKLEGQRRLLDWE</sequence>
<dbReference type="Gene3D" id="1.20.120.520">
    <property type="entry name" value="nmb1532 protein domain like"/>
    <property type="match status" value="1"/>
</dbReference>
<dbReference type="InterPro" id="IPR012312">
    <property type="entry name" value="Hemerythrin-like"/>
</dbReference>
<evidence type="ECO:0000259" key="1">
    <source>
        <dbReference type="Pfam" id="PF01814"/>
    </source>
</evidence>
<evidence type="ECO:0000313" key="2">
    <source>
        <dbReference type="EMBL" id="KKK70814.1"/>
    </source>
</evidence>
<comment type="caution">
    <text evidence="2">The sequence shown here is derived from an EMBL/GenBank/DDBJ whole genome shotgun (WGS) entry which is preliminary data.</text>
</comment>
<dbReference type="AlphaFoldDB" id="A0A0F8ZWK9"/>
<dbReference type="Pfam" id="PF13596">
    <property type="entry name" value="PAS_10"/>
    <property type="match status" value="1"/>
</dbReference>
<feature type="domain" description="Hemerythrin-like" evidence="1">
    <location>
        <begin position="32"/>
        <end position="141"/>
    </location>
</feature>
<feature type="non-terminal residue" evidence="2">
    <location>
        <position position="1"/>
    </location>
</feature>
<protein>
    <recommendedName>
        <fullName evidence="1">Hemerythrin-like domain-containing protein</fullName>
    </recommendedName>
</protein>
<reference evidence="2" key="1">
    <citation type="journal article" date="2015" name="Nature">
        <title>Complex archaea that bridge the gap between prokaryotes and eukaryotes.</title>
        <authorList>
            <person name="Spang A."/>
            <person name="Saw J.H."/>
            <person name="Jorgensen S.L."/>
            <person name="Zaremba-Niedzwiedzka K."/>
            <person name="Martijn J."/>
            <person name="Lind A.E."/>
            <person name="van Eijk R."/>
            <person name="Schleper C."/>
            <person name="Guy L."/>
            <person name="Ettema T.J."/>
        </authorList>
    </citation>
    <scope>NUCLEOTIDE SEQUENCE</scope>
</reference>
<accession>A0A0F8ZWK9</accession>
<dbReference type="EMBL" id="LAZR01058012">
    <property type="protein sequence ID" value="KKK70814.1"/>
    <property type="molecule type" value="Genomic_DNA"/>
</dbReference>
<gene>
    <name evidence="2" type="ORF">LCGC14_2920200</name>
</gene>
<dbReference type="PANTHER" id="PTHR39966:SF3">
    <property type="entry name" value="DUF438 DOMAIN-CONTAINING PROTEIN"/>
    <property type="match status" value="1"/>
</dbReference>
<dbReference type="Gene3D" id="3.30.450.20">
    <property type="entry name" value="PAS domain"/>
    <property type="match status" value="1"/>
</dbReference>
<proteinExistence type="predicted"/>